<dbReference type="EMBL" id="DS547460">
    <property type="protein sequence ID" value="EDQ98211.1"/>
    <property type="molecule type" value="Genomic_DNA"/>
</dbReference>
<dbReference type="AlphaFoldDB" id="B0E4M2"/>
<feature type="signal peptide" evidence="2">
    <location>
        <begin position="1"/>
        <end position="18"/>
    </location>
</feature>
<feature type="domain" description="Ricin B lectin" evidence="3">
    <location>
        <begin position="253"/>
        <end position="348"/>
    </location>
</feature>
<dbReference type="Pfam" id="PF00652">
    <property type="entry name" value="Ricin_B_lectin"/>
    <property type="match status" value="1"/>
</dbReference>
<gene>
    <name evidence="4" type="ORF">LACBIDRAFT_336176</name>
</gene>
<dbReference type="Gene3D" id="2.80.10.50">
    <property type="match status" value="1"/>
</dbReference>
<dbReference type="KEGG" id="lbc:LACBIDRAFT_336176"/>
<keyword evidence="5" id="KW-1185">Reference proteome</keyword>
<dbReference type="CDD" id="cd00161">
    <property type="entry name" value="beta-trefoil_Ricin-like"/>
    <property type="match status" value="1"/>
</dbReference>
<accession>B0E4M2</accession>
<dbReference type="InParanoid" id="B0E4M2"/>
<protein>
    <submittedName>
        <fullName evidence="4">Carbohydrate-binding module family 13 protein</fullName>
    </submittedName>
</protein>
<dbReference type="PROSITE" id="PS50231">
    <property type="entry name" value="RICIN_B_LECTIN"/>
    <property type="match status" value="1"/>
</dbReference>
<dbReference type="SUPFAM" id="SSF50370">
    <property type="entry name" value="Ricin B-like lectins"/>
    <property type="match status" value="1"/>
</dbReference>
<evidence type="ECO:0000259" key="3">
    <source>
        <dbReference type="Pfam" id="PF00652"/>
    </source>
</evidence>
<dbReference type="RefSeq" id="XP_001891140.1">
    <property type="nucleotide sequence ID" value="XM_001891105.1"/>
</dbReference>
<proteinExistence type="predicted"/>
<dbReference type="Proteomes" id="UP000001194">
    <property type="component" value="Unassembled WGS sequence"/>
</dbReference>
<keyword evidence="2" id="KW-0732">Signal</keyword>
<evidence type="ECO:0000313" key="5">
    <source>
        <dbReference type="Proteomes" id="UP000001194"/>
    </source>
</evidence>
<feature type="chain" id="PRO_5002747461" evidence="2">
    <location>
        <begin position="19"/>
        <end position="618"/>
    </location>
</feature>
<name>B0E4M2_LACBS</name>
<evidence type="ECO:0000313" key="4">
    <source>
        <dbReference type="EMBL" id="EDQ98211.1"/>
    </source>
</evidence>
<reference evidence="4 5" key="1">
    <citation type="journal article" date="2008" name="Nature">
        <title>The genome of Laccaria bicolor provides insights into mycorrhizal symbiosis.</title>
        <authorList>
            <person name="Martin F."/>
            <person name="Aerts A."/>
            <person name="Ahren D."/>
            <person name="Brun A."/>
            <person name="Danchin E.G.J."/>
            <person name="Duchaussoy F."/>
            <person name="Gibon J."/>
            <person name="Kohler A."/>
            <person name="Lindquist E."/>
            <person name="Pereda V."/>
            <person name="Salamov A."/>
            <person name="Shapiro H.J."/>
            <person name="Wuyts J."/>
            <person name="Blaudez D."/>
            <person name="Buee M."/>
            <person name="Brokstein P."/>
            <person name="Canbaeck B."/>
            <person name="Cohen D."/>
            <person name="Courty P.E."/>
            <person name="Coutinho P.M."/>
            <person name="Delaruelle C."/>
            <person name="Detter J.C."/>
            <person name="Deveau A."/>
            <person name="DiFazio S."/>
            <person name="Duplessis S."/>
            <person name="Fraissinet-Tachet L."/>
            <person name="Lucic E."/>
            <person name="Frey-Klett P."/>
            <person name="Fourrey C."/>
            <person name="Feussner I."/>
            <person name="Gay G."/>
            <person name="Grimwood J."/>
            <person name="Hoegger P.J."/>
            <person name="Jain P."/>
            <person name="Kilaru S."/>
            <person name="Labbe J."/>
            <person name="Lin Y.C."/>
            <person name="Legue V."/>
            <person name="Le Tacon F."/>
            <person name="Marmeisse R."/>
            <person name="Melayah D."/>
            <person name="Montanini B."/>
            <person name="Muratet M."/>
            <person name="Nehls U."/>
            <person name="Niculita-Hirzel H."/>
            <person name="Oudot-Le Secq M.P."/>
            <person name="Peter M."/>
            <person name="Quesneville H."/>
            <person name="Rajashekar B."/>
            <person name="Reich M."/>
            <person name="Rouhier N."/>
            <person name="Schmutz J."/>
            <person name="Yin T."/>
            <person name="Chalot M."/>
            <person name="Henrissat B."/>
            <person name="Kuees U."/>
            <person name="Lucas S."/>
            <person name="Van de Peer Y."/>
            <person name="Podila G.K."/>
            <person name="Polle A."/>
            <person name="Pukkila P.J."/>
            <person name="Richardson P.M."/>
            <person name="Rouze P."/>
            <person name="Sanders I.R."/>
            <person name="Stajich J.E."/>
            <person name="Tunlid A."/>
            <person name="Tuskan G."/>
            <person name="Grigoriev I.V."/>
        </authorList>
    </citation>
    <scope>NUCLEOTIDE SEQUENCE [LARGE SCALE GENOMIC DNA]</scope>
    <source>
        <strain evidence="5">S238N-H82 / ATCC MYA-4686</strain>
    </source>
</reference>
<organism evidence="5">
    <name type="scientific">Laccaria bicolor (strain S238N-H82 / ATCC MYA-4686)</name>
    <name type="common">Bicoloured deceiver</name>
    <name type="synonym">Laccaria laccata var. bicolor</name>
    <dbReference type="NCBI Taxonomy" id="486041"/>
    <lineage>
        <taxon>Eukaryota</taxon>
        <taxon>Fungi</taxon>
        <taxon>Dikarya</taxon>
        <taxon>Basidiomycota</taxon>
        <taxon>Agaricomycotina</taxon>
        <taxon>Agaricomycetes</taxon>
        <taxon>Agaricomycetidae</taxon>
        <taxon>Agaricales</taxon>
        <taxon>Agaricineae</taxon>
        <taxon>Hydnangiaceae</taxon>
        <taxon>Laccaria</taxon>
    </lineage>
</organism>
<feature type="compositionally biased region" description="Low complexity" evidence="1">
    <location>
        <begin position="26"/>
        <end position="148"/>
    </location>
</feature>
<sequence>MLAKSLLLCILAASPILAAPQGPAATTSTTSVTHTSSSSSSSTSSSKPLTTSSTTVSTSSTPSSTSSSSSTFKSSSSTTSSTSSTSSTSKSSSTSSTSSTSKISSSSTSSSSKTSSPTTTSPSTTSTTSSTTTTSKTTTRTTTTVTSTRTVTSGISVTTTTTSSTTTTPTTGPITVTVTATTTIPITTTARRTTTVTSIRTVTSGISVTTTTTPSTATTPTTGPITVTVTSTTTVRNTSTTHIITATPTPTGFQIHNNFSNKCMDVAGNIRQNGTPVQISDCNGSSSQRWIIARGVTRVQLAGTNFCLNAGMSNVFVNGDQLNIRRCIDSIPAQLWDYTNQNQIMLKATEAGGSMSSSFQFVFIQKFNTRQTLNALIGPSTKLNCKPTNASMSEFRTRSGPLPTLLRLKGQRISRRLFQKRKYLGYKAFLFENSDELEPVAKISCHPYIVLVVYLPAHPREVFSDWRVRDSDVDKWLNQALLESLVRRVEEGPGEVQHAALYGPRSLFACTSLKNLFEPSSAPSQKFKSDESVASLIGCEVHKCSNKLVRLQCGARAMFSLAYQQPFKFQRNQSQVYEAGLKQRIQGPSLKCQSEINVVTLAASMWTRSDALGSTTTD</sequence>
<evidence type="ECO:0000256" key="2">
    <source>
        <dbReference type="SAM" id="SignalP"/>
    </source>
</evidence>
<dbReference type="HOGENOM" id="CLU_442160_0_0_1"/>
<feature type="region of interest" description="Disordered" evidence="1">
    <location>
        <begin position="19"/>
        <end position="148"/>
    </location>
</feature>
<dbReference type="InterPro" id="IPR035992">
    <property type="entry name" value="Ricin_B-like_lectins"/>
</dbReference>
<dbReference type="InterPro" id="IPR000772">
    <property type="entry name" value="Ricin_B_lectin"/>
</dbReference>
<dbReference type="OrthoDB" id="6770063at2759"/>
<evidence type="ECO:0000256" key="1">
    <source>
        <dbReference type="SAM" id="MobiDB-lite"/>
    </source>
</evidence>
<dbReference type="GeneID" id="6086794"/>